<accession>A0A3E5GWZ0</accession>
<dbReference type="Gene3D" id="3.90.1530.10">
    <property type="entry name" value="Conserved hypothetical protein from pyrococcus furiosus pfu- 392566-001, ParB domain"/>
    <property type="match status" value="1"/>
</dbReference>
<dbReference type="RefSeq" id="WP_009259815.1">
    <property type="nucleotide sequence ID" value="NZ_QSVQ01000002.1"/>
</dbReference>
<gene>
    <name evidence="2" type="ORF">DXB12_02875</name>
</gene>
<dbReference type="EMBL" id="QSVQ01000002">
    <property type="protein sequence ID" value="RGO54059.1"/>
    <property type="molecule type" value="Genomic_DNA"/>
</dbReference>
<dbReference type="InterPro" id="IPR036086">
    <property type="entry name" value="ParB/Sulfiredoxin_sf"/>
</dbReference>
<feature type="compositionally biased region" description="Acidic residues" evidence="1">
    <location>
        <begin position="236"/>
        <end position="248"/>
    </location>
</feature>
<name>A0A3E5GWZ0_9FIRM</name>
<dbReference type="Proteomes" id="UP000261055">
    <property type="component" value="Unassembled WGS sequence"/>
</dbReference>
<sequence>MDELLRIDPEFESKIPPLTEEEYQLLEENILQDGVVLNPLIVWNGCIVDGHNRFRIIQAHPEIKYTVFEKEFPDRYAAIAWICCNQLGRRNLTPQQKKYLIGQRYEAEKLANCFRGNQYALVGKSASGQNDPKQKSERTSECIAREINTSESYVRRAERYAKGVDAAEEIEPGIKEELLSGSIKPTDTAVAAIAKANPDDRPALVEQLRQSKLMSDKAPVSVEQQASTEIEPSSITDDEAQPEPEESELPTRPMTEIQKILAISSGMETAEELADESTMFYELEDAVSTMIRRCLRCFESYPGLLNKKSYRRKVLKIFKEAIQFINKIEQEEPT</sequence>
<reference evidence="2 3" key="1">
    <citation type="submission" date="2018-08" db="EMBL/GenBank/DDBJ databases">
        <title>A genome reference for cultivated species of the human gut microbiota.</title>
        <authorList>
            <person name="Zou Y."/>
            <person name="Xue W."/>
            <person name="Luo G."/>
        </authorList>
    </citation>
    <scope>NUCLEOTIDE SEQUENCE [LARGE SCALE GENOMIC DNA]</scope>
    <source>
        <strain evidence="2 3">OM02-12</strain>
    </source>
</reference>
<evidence type="ECO:0000256" key="1">
    <source>
        <dbReference type="SAM" id="MobiDB-lite"/>
    </source>
</evidence>
<comment type="caution">
    <text evidence="2">The sequence shown here is derived from an EMBL/GenBank/DDBJ whole genome shotgun (WGS) entry which is preliminary data.</text>
</comment>
<feature type="region of interest" description="Disordered" evidence="1">
    <location>
        <begin position="212"/>
        <end position="251"/>
    </location>
</feature>
<organism evidence="2 3">
    <name type="scientific">Dorea formicigenerans</name>
    <dbReference type="NCBI Taxonomy" id="39486"/>
    <lineage>
        <taxon>Bacteria</taxon>
        <taxon>Bacillati</taxon>
        <taxon>Bacillota</taxon>
        <taxon>Clostridia</taxon>
        <taxon>Lachnospirales</taxon>
        <taxon>Lachnospiraceae</taxon>
        <taxon>Dorea</taxon>
    </lineage>
</organism>
<feature type="compositionally biased region" description="Polar residues" evidence="1">
    <location>
        <begin position="222"/>
        <end position="235"/>
    </location>
</feature>
<dbReference type="AlphaFoldDB" id="A0A3E5GWZ0"/>
<dbReference type="SUPFAM" id="SSF110849">
    <property type="entry name" value="ParB/Sulfiredoxin"/>
    <property type="match status" value="1"/>
</dbReference>
<proteinExistence type="predicted"/>
<keyword evidence="3" id="KW-1185">Reference proteome</keyword>
<evidence type="ECO:0000313" key="3">
    <source>
        <dbReference type="Proteomes" id="UP000261055"/>
    </source>
</evidence>
<evidence type="ECO:0000313" key="2">
    <source>
        <dbReference type="EMBL" id="RGO54059.1"/>
    </source>
</evidence>
<evidence type="ECO:0008006" key="4">
    <source>
        <dbReference type="Google" id="ProtNLM"/>
    </source>
</evidence>
<protein>
    <recommendedName>
        <fullName evidence="4">ParB/Sulfiredoxin domain-containing protein</fullName>
    </recommendedName>
</protein>